<dbReference type="PANTHER" id="PTHR37720">
    <property type="entry name" value="OS10G0481400 PROTEIN"/>
    <property type="match status" value="1"/>
</dbReference>
<evidence type="ECO:0000313" key="2">
    <source>
        <dbReference type="Proteomes" id="UP000594263"/>
    </source>
</evidence>
<reference evidence="1" key="1">
    <citation type="submission" date="2021-01" db="UniProtKB">
        <authorList>
            <consortium name="EnsemblPlants"/>
        </authorList>
    </citation>
    <scope>IDENTIFICATION</scope>
</reference>
<name>A0A7N0UTK0_KALFE</name>
<sequence length="131" mass="14787">MGRGLEVYRPIIKTLRLDPSSIFPGLGEAKITVWRSVRIRFLAKATNDMISVIAQERLLGAALGGVFSGVIVYEQRKSIYQMIWQHEDKLPVAQSKVKDSVPRRRQIALLWNKAVDRTLGPLITSLSSRGW</sequence>
<dbReference type="PANTHER" id="PTHR37720:SF2">
    <property type="entry name" value="OS10G0481400 PROTEIN"/>
    <property type="match status" value="1"/>
</dbReference>
<dbReference type="AlphaFoldDB" id="A0A7N0UTK0"/>
<organism evidence="1 2">
    <name type="scientific">Kalanchoe fedtschenkoi</name>
    <name type="common">Lavender scallops</name>
    <name type="synonym">South American air plant</name>
    <dbReference type="NCBI Taxonomy" id="63787"/>
    <lineage>
        <taxon>Eukaryota</taxon>
        <taxon>Viridiplantae</taxon>
        <taxon>Streptophyta</taxon>
        <taxon>Embryophyta</taxon>
        <taxon>Tracheophyta</taxon>
        <taxon>Spermatophyta</taxon>
        <taxon>Magnoliopsida</taxon>
        <taxon>eudicotyledons</taxon>
        <taxon>Gunneridae</taxon>
        <taxon>Pentapetalae</taxon>
        <taxon>Saxifragales</taxon>
        <taxon>Crassulaceae</taxon>
        <taxon>Kalanchoe</taxon>
    </lineage>
</organism>
<proteinExistence type="predicted"/>
<dbReference type="Gramene" id="Kaladp0081s0341.1.v1.1">
    <property type="protein sequence ID" value="Kaladp0081s0341.1.v1.1"/>
    <property type="gene ID" value="Kaladp0081s0341.v1.1"/>
</dbReference>
<dbReference type="EnsemblPlants" id="Kaladp0081s0341.1.v1.1">
    <property type="protein sequence ID" value="Kaladp0081s0341.1.v1.1"/>
    <property type="gene ID" value="Kaladp0081s0341.v1.1"/>
</dbReference>
<evidence type="ECO:0000313" key="1">
    <source>
        <dbReference type="EnsemblPlants" id="Kaladp0081s0341.1.v1.1"/>
    </source>
</evidence>
<keyword evidence="2" id="KW-1185">Reference proteome</keyword>
<protein>
    <submittedName>
        <fullName evidence="1">Uncharacterized protein</fullName>
    </submittedName>
</protein>
<dbReference type="Proteomes" id="UP000594263">
    <property type="component" value="Unplaced"/>
</dbReference>
<accession>A0A7N0UTK0</accession>